<gene>
    <name evidence="1" type="ORF">JCM19232_1319</name>
</gene>
<comment type="caution">
    <text evidence="1">The sequence shown here is derived from an EMBL/GenBank/DDBJ whole genome shotgun (WGS) entry which is preliminary data.</text>
</comment>
<dbReference type="Proteomes" id="UP000031670">
    <property type="component" value="Unassembled WGS sequence"/>
</dbReference>
<evidence type="ECO:0000313" key="1">
    <source>
        <dbReference type="EMBL" id="GAM63172.1"/>
    </source>
</evidence>
<name>A0A0B8PET9_9VIBR</name>
<protein>
    <submittedName>
        <fullName evidence="1">RTX toxins</fullName>
    </submittedName>
</protein>
<reference evidence="1 2" key="1">
    <citation type="submission" date="2015-01" db="EMBL/GenBank/DDBJ databases">
        <title>Vibrio sp. C5 JCM 19232 whole genome shotgun sequence.</title>
        <authorList>
            <person name="Sawabe T."/>
            <person name="Meirelles P."/>
            <person name="Feng G."/>
            <person name="Sayaka M."/>
            <person name="Hattori M."/>
            <person name="Ohkuma M."/>
        </authorList>
    </citation>
    <scope>NUCLEOTIDE SEQUENCE [LARGE SCALE GENOMIC DNA]</scope>
    <source>
        <strain evidence="1 2">JCM19232</strain>
    </source>
</reference>
<proteinExistence type="predicted"/>
<organism evidence="1 2">
    <name type="scientific">Vibrio ishigakensis</name>
    <dbReference type="NCBI Taxonomy" id="1481914"/>
    <lineage>
        <taxon>Bacteria</taxon>
        <taxon>Pseudomonadati</taxon>
        <taxon>Pseudomonadota</taxon>
        <taxon>Gammaproteobacteria</taxon>
        <taxon>Vibrionales</taxon>
        <taxon>Vibrionaceae</taxon>
        <taxon>Vibrio</taxon>
    </lineage>
</organism>
<dbReference type="EMBL" id="BBSA01000008">
    <property type="protein sequence ID" value="GAM63172.1"/>
    <property type="molecule type" value="Genomic_DNA"/>
</dbReference>
<evidence type="ECO:0000313" key="2">
    <source>
        <dbReference type="Proteomes" id="UP000031670"/>
    </source>
</evidence>
<accession>A0A0B8PET9</accession>
<dbReference type="AlphaFoldDB" id="A0A0B8PET9"/>
<sequence length="103" mass="11384">MVENLFFVPARHQGSEGTDYNYSFDIQVVRNGSVSETLNGDLTVEVKAIADTATWEPSDGNYEVTINEDEEATLAILAQTQDADGSETITYEVSFTSDVGRYY</sequence>
<reference evidence="1 2" key="2">
    <citation type="submission" date="2015-01" db="EMBL/GenBank/DDBJ databases">
        <authorList>
            <consortium name="NBRP consortium"/>
            <person name="Sawabe T."/>
            <person name="Meirelles P."/>
            <person name="Feng G."/>
            <person name="Sayaka M."/>
            <person name="Hattori M."/>
            <person name="Ohkuma M."/>
        </authorList>
    </citation>
    <scope>NUCLEOTIDE SEQUENCE [LARGE SCALE GENOMIC DNA]</scope>
    <source>
        <strain evidence="1 2">JCM19232</strain>
    </source>
</reference>